<reference evidence="2" key="1">
    <citation type="submission" date="2024-02" db="EMBL/GenBank/DDBJ databases">
        <authorList>
            <consortium name="Clinical and Environmental Microbiology Branch: Whole genome sequencing antimicrobial resistance pathogens in the healthcare setting"/>
        </authorList>
    </citation>
    <scope>NUCLEOTIDE SEQUENCE</scope>
    <source>
        <strain evidence="2">2020GO-00142</strain>
    </source>
</reference>
<dbReference type="RefSeq" id="WP_163860520.1">
    <property type="nucleotide sequence ID" value="NZ_JADSTC010000004.1"/>
</dbReference>
<dbReference type="Pfam" id="PF10754">
    <property type="entry name" value="DUF2569"/>
    <property type="match status" value="1"/>
</dbReference>
<dbReference type="EMBL" id="AAZDVE040000004">
    <property type="protein sequence ID" value="EMP9431926.1"/>
    <property type="molecule type" value="Genomic_DNA"/>
</dbReference>
<protein>
    <submittedName>
        <fullName evidence="2">DUF2569 domain-containing protein</fullName>
    </submittedName>
</protein>
<feature type="transmembrane region" description="Helical" evidence="1">
    <location>
        <begin position="102"/>
        <end position="122"/>
    </location>
</feature>
<keyword evidence="1" id="KW-0472">Membrane</keyword>
<proteinExistence type="predicted"/>
<organism evidence="2">
    <name type="scientific">Providencia stuartii</name>
    <dbReference type="NCBI Taxonomy" id="588"/>
    <lineage>
        <taxon>Bacteria</taxon>
        <taxon>Pseudomonadati</taxon>
        <taxon>Pseudomonadota</taxon>
        <taxon>Gammaproteobacteria</taxon>
        <taxon>Enterobacterales</taxon>
        <taxon>Morganellaceae</taxon>
        <taxon>Providencia</taxon>
    </lineage>
</organism>
<keyword evidence="1" id="KW-0812">Transmembrane</keyword>
<sequence length="164" mass="18972">MDVNQPATSTAPQKAPLQGIGGWLIFPTIGLFYMLYQTIMMMLFDINQVKLAWHLATNVNSDFYVSGFSTAFYLLQMSHGILIVLLLWTFIAALKWRKSAKLLFIISMLFYIVMIIASRFIFPSVFGLEIKYSYIMNVANSSFYCLIWIPYFLVSERVKQTFIK</sequence>
<dbReference type="AlphaFoldDB" id="A0AAI9MVW6"/>
<feature type="transmembrane region" description="Helical" evidence="1">
    <location>
        <begin position="64"/>
        <end position="90"/>
    </location>
</feature>
<keyword evidence="1" id="KW-1133">Transmembrane helix</keyword>
<name>A0AAI9MVW6_PROST</name>
<gene>
    <name evidence="2" type="ORF">JRA39_000942</name>
</gene>
<accession>A0AAI9MVW6</accession>
<feature type="transmembrane region" description="Helical" evidence="1">
    <location>
        <begin position="20"/>
        <end position="44"/>
    </location>
</feature>
<dbReference type="InterPro" id="IPR019690">
    <property type="entry name" value="DUF2569"/>
</dbReference>
<evidence type="ECO:0000256" key="1">
    <source>
        <dbReference type="SAM" id="Phobius"/>
    </source>
</evidence>
<comment type="caution">
    <text evidence="2">The sequence shown here is derived from an EMBL/GenBank/DDBJ whole genome shotgun (WGS) entry which is preliminary data.</text>
</comment>
<feature type="transmembrane region" description="Helical" evidence="1">
    <location>
        <begin position="134"/>
        <end position="154"/>
    </location>
</feature>
<evidence type="ECO:0000313" key="2">
    <source>
        <dbReference type="EMBL" id="EMP9431926.1"/>
    </source>
</evidence>